<keyword evidence="1" id="KW-1133">Transmembrane helix</keyword>
<evidence type="ECO:0000313" key="2">
    <source>
        <dbReference type="EMBL" id="PNH12517.1"/>
    </source>
</evidence>
<dbReference type="Gene3D" id="2.60.120.200">
    <property type="match status" value="1"/>
</dbReference>
<proteinExistence type="predicted"/>
<name>A0A2J8AJ24_9CHLO</name>
<gene>
    <name evidence="2" type="ORF">TSOC_000540</name>
</gene>
<dbReference type="OrthoDB" id="557707at2759"/>
<dbReference type="Proteomes" id="UP000236333">
    <property type="component" value="Unassembled WGS sequence"/>
</dbReference>
<keyword evidence="3" id="KW-1185">Reference proteome</keyword>
<organism evidence="2 3">
    <name type="scientific">Tetrabaena socialis</name>
    <dbReference type="NCBI Taxonomy" id="47790"/>
    <lineage>
        <taxon>Eukaryota</taxon>
        <taxon>Viridiplantae</taxon>
        <taxon>Chlorophyta</taxon>
        <taxon>core chlorophytes</taxon>
        <taxon>Chlorophyceae</taxon>
        <taxon>CS clade</taxon>
        <taxon>Chlamydomonadales</taxon>
        <taxon>Tetrabaenaceae</taxon>
        <taxon>Tetrabaena</taxon>
    </lineage>
</organism>
<sequence length="284" mass="30777">MATAIESLQNLRSQVAEKGSIAIFVILALVAIAVLVAFLVIKLAYSQTRGVLIVDSPLKLYNMSTQTRVDQSIIPPTVNGQEFSSSFWLYLVDYQPTDGPQLIFMRGSDTTTIGTANPIVALDGTTNKLYVSARTSRSTTTNPATFMTQATSGYLTAIIDYFPLQRWVNVVMVVKDDAMSLYLNSSLYTVVNVSDLVDTTGLVTNVRARPVFTACTGSLTVGAAGVSGVRDPRGYIAQFRFFNYALTQKDIMTIYTSGPSATSILARLGLAGYGLRTPIYRVDA</sequence>
<evidence type="ECO:0000256" key="1">
    <source>
        <dbReference type="SAM" id="Phobius"/>
    </source>
</evidence>
<reference evidence="2 3" key="1">
    <citation type="journal article" date="2017" name="Mol. Biol. Evol.">
        <title>The 4-celled Tetrabaena socialis nuclear genome reveals the essential components for genetic control of cell number at the origin of multicellularity in the volvocine lineage.</title>
        <authorList>
            <person name="Featherston J."/>
            <person name="Arakaki Y."/>
            <person name="Hanschen E.R."/>
            <person name="Ferris P.J."/>
            <person name="Michod R.E."/>
            <person name="Olson B.J.S.C."/>
            <person name="Nozaki H."/>
            <person name="Durand P.M."/>
        </authorList>
    </citation>
    <scope>NUCLEOTIDE SEQUENCE [LARGE SCALE GENOMIC DNA]</scope>
    <source>
        <strain evidence="2 3">NIES-571</strain>
    </source>
</reference>
<dbReference type="EMBL" id="PGGS01000007">
    <property type="protein sequence ID" value="PNH12517.1"/>
    <property type="molecule type" value="Genomic_DNA"/>
</dbReference>
<keyword evidence="1" id="KW-0812">Transmembrane</keyword>
<evidence type="ECO:0008006" key="4">
    <source>
        <dbReference type="Google" id="ProtNLM"/>
    </source>
</evidence>
<dbReference type="Pfam" id="PF13385">
    <property type="entry name" value="Laminin_G_3"/>
    <property type="match status" value="1"/>
</dbReference>
<comment type="caution">
    <text evidence="2">The sequence shown here is derived from an EMBL/GenBank/DDBJ whole genome shotgun (WGS) entry which is preliminary data.</text>
</comment>
<dbReference type="SUPFAM" id="SSF49899">
    <property type="entry name" value="Concanavalin A-like lectins/glucanases"/>
    <property type="match status" value="1"/>
</dbReference>
<protein>
    <recommendedName>
        <fullName evidence="4">LamG-like jellyroll fold domain-containing protein</fullName>
    </recommendedName>
</protein>
<dbReference type="InterPro" id="IPR013320">
    <property type="entry name" value="ConA-like_dom_sf"/>
</dbReference>
<dbReference type="AlphaFoldDB" id="A0A2J8AJ24"/>
<feature type="transmembrane region" description="Helical" evidence="1">
    <location>
        <begin position="20"/>
        <end position="41"/>
    </location>
</feature>
<accession>A0A2J8AJ24</accession>
<keyword evidence="1" id="KW-0472">Membrane</keyword>
<evidence type="ECO:0000313" key="3">
    <source>
        <dbReference type="Proteomes" id="UP000236333"/>
    </source>
</evidence>